<accession>A0A8H6FAV2</accession>
<dbReference type="RefSeq" id="XP_037151050.1">
    <property type="nucleotide sequence ID" value="XM_037292511.1"/>
</dbReference>
<keyword evidence="2" id="KW-1185">Reference proteome</keyword>
<name>A0A8H6FAV2_9LECA</name>
<dbReference type="AlphaFoldDB" id="A0A8H6FAV2"/>
<dbReference type="Proteomes" id="UP000593566">
    <property type="component" value="Unassembled WGS sequence"/>
</dbReference>
<proteinExistence type="predicted"/>
<evidence type="ECO:0000313" key="2">
    <source>
        <dbReference type="Proteomes" id="UP000593566"/>
    </source>
</evidence>
<dbReference type="EMBL" id="JACCJB010000013">
    <property type="protein sequence ID" value="KAF6221615.1"/>
    <property type="molecule type" value="Genomic_DNA"/>
</dbReference>
<comment type="caution">
    <text evidence="1">The sequence shown here is derived from an EMBL/GenBank/DDBJ whole genome shotgun (WGS) entry which is preliminary data.</text>
</comment>
<reference evidence="1 2" key="1">
    <citation type="journal article" date="2020" name="Genomics">
        <title>Complete, high-quality genomes from long-read metagenomic sequencing of two wolf lichen thalli reveals enigmatic genome architecture.</title>
        <authorList>
            <person name="McKenzie S.K."/>
            <person name="Walston R.F."/>
            <person name="Allen J.L."/>
        </authorList>
    </citation>
    <scope>NUCLEOTIDE SEQUENCE [LARGE SCALE GENOMIC DNA]</scope>
    <source>
        <strain evidence="1">WasteWater1</strain>
    </source>
</reference>
<organism evidence="1 2">
    <name type="scientific">Letharia lupina</name>
    <dbReference type="NCBI Taxonomy" id="560253"/>
    <lineage>
        <taxon>Eukaryota</taxon>
        <taxon>Fungi</taxon>
        <taxon>Dikarya</taxon>
        <taxon>Ascomycota</taxon>
        <taxon>Pezizomycotina</taxon>
        <taxon>Lecanoromycetes</taxon>
        <taxon>OSLEUM clade</taxon>
        <taxon>Lecanoromycetidae</taxon>
        <taxon>Lecanorales</taxon>
        <taxon>Lecanorineae</taxon>
        <taxon>Parmeliaceae</taxon>
        <taxon>Letharia</taxon>
    </lineage>
</organism>
<protein>
    <submittedName>
        <fullName evidence="1">Uncharacterized protein</fullName>
    </submittedName>
</protein>
<gene>
    <name evidence="1" type="ORF">HO133_001581</name>
</gene>
<dbReference type="GeneID" id="59329997"/>
<evidence type="ECO:0000313" key="1">
    <source>
        <dbReference type="EMBL" id="KAF6221615.1"/>
    </source>
</evidence>
<sequence>MLPAINGTDSPYSTYQLTKAPGRGQFHAVTVTPFVMNLRQPPANVAVQIVLWNSDHYLKPSVLDAFPIVLIARMEWESMLADAVEEEIGDIFPFRSPADESYQFYTDPHNRDSCGLVRYDMGRSEHLNYTRLLNWLNENEPALDVTDLV</sequence>